<keyword evidence="3" id="KW-1185">Reference proteome</keyword>
<dbReference type="PANTHER" id="PTHR35114:SF1">
    <property type="entry name" value="CYTOCHROME OXIDASE COMPLEX ASSEMBLY PROTEIN"/>
    <property type="match status" value="1"/>
</dbReference>
<evidence type="ECO:0000256" key="1">
    <source>
        <dbReference type="SAM" id="MobiDB-lite"/>
    </source>
</evidence>
<dbReference type="Proteomes" id="UP000001876">
    <property type="component" value="Unassembled WGS sequence"/>
</dbReference>
<feature type="compositionally biased region" description="Basic and acidic residues" evidence="1">
    <location>
        <begin position="226"/>
        <end position="248"/>
    </location>
</feature>
<accession>C1MSP4</accession>
<evidence type="ECO:0000313" key="3">
    <source>
        <dbReference type="Proteomes" id="UP000001876"/>
    </source>
</evidence>
<evidence type="ECO:0000313" key="2">
    <source>
        <dbReference type="EMBL" id="EEH56817.1"/>
    </source>
</evidence>
<sequence>MLARVVARRTAGAASTAWRRAASAETASSSSGGGAGGGAGGGGAGIGSLARGAVSLAIAGATAVVCESVLNDLVLWRIARDRAIPVIDANDRLKRSLGTPLRADAWWNASVTTRARGNLVTTTFLLDGSKASCDVQVVMIRDKAAADSDADAGSPANAFVASVAPNLFANAWAPSRWKEVRVEAILPHEKEAGLPGRVDLLRGEEEGASEPGLGGKKKKRSAARGRWGDWFRRGRDSSREKRREASDA</sequence>
<organism evidence="3">
    <name type="scientific">Micromonas pusilla (strain CCMP1545)</name>
    <name type="common">Picoplanktonic green alga</name>
    <dbReference type="NCBI Taxonomy" id="564608"/>
    <lineage>
        <taxon>Eukaryota</taxon>
        <taxon>Viridiplantae</taxon>
        <taxon>Chlorophyta</taxon>
        <taxon>Mamiellophyceae</taxon>
        <taxon>Mamiellales</taxon>
        <taxon>Mamiellaceae</taxon>
        <taxon>Micromonas</taxon>
    </lineage>
</organism>
<dbReference type="KEGG" id="mpp:MICPUCDRAFT_57769"/>
<dbReference type="EMBL" id="GG663739">
    <property type="protein sequence ID" value="EEH56817.1"/>
    <property type="molecule type" value="Genomic_DNA"/>
</dbReference>
<dbReference type="PANTHER" id="PTHR35114">
    <property type="entry name" value="CYTOCHROME OXIDASE COMPLEX ASSEMBLY PROTEIN"/>
    <property type="match status" value="1"/>
</dbReference>
<dbReference type="AlphaFoldDB" id="C1MSP4"/>
<feature type="region of interest" description="Disordered" evidence="1">
    <location>
        <begin position="196"/>
        <end position="248"/>
    </location>
</feature>
<dbReference type="OrthoDB" id="535599at2759"/>
<dbReference type="GeneID" id="9684151"/>
<dbReference type="RefSeq" id="XP_003058362.1">
    <property type="nucleotide sequence ID" value="XM_003058316.1"/>
</dbReference>
<proteinExistence type="predicted"/>
<gene>
    <name evidence="2" type="ORF">MICPUCDRAFT_57769</name>
</gene>
<dbReference type="OMA" id="DAWWNAS"/>
<reference evidence="2 3" key="1">
    <citation type="journal article" date="2009" name="Science">
        <title>Green evolution and dynamic adaptations revealed by genomes of the marine picoeukaryotes Micromonas.</title>
        <authorList>
            <person name="Worden A.Z."/>
            <person name="Lee J.H."/>
            <person name="Mock T."/>
            <person name="Rouze P."/>
            <person name="Simmons M.P."/>
            <person name="Aerts A.L."/>
            <person name="Allen A.E."/>
            <person name="Cuvelier M.L."/>
            <person name="Derelle E."/>
            <person name="Everett M.V."/>
            <person name="Foulon E."/>
            <person name="Grimwood J."/>
            <person name="Gundlach H."/>
            <person name="Henrissat B."/>
            <person name="Napoli C."/>
            <person name="McDonald S.M."/>
            <person name="Parker M.S."/>
            <person name="Rombauts S."/>
            <person name="Salamov A."/>
            <person name="Von Dassow P."/>
            <person name="Badger J.H."/>
            <person name="Coutinho P.M."/>
            <person name="Demir E."/>
            <person name="Dubchak I."/>
            <person name="Gentemann C."/>
            <person name="Eikrem W."/>
            <person name="Gready J.E."/>
            <person name="John U."/>
            <person name="Lanier W."/>
            <person name="Lindquist E.A."/>
            <person name="Lucas S."/>
            <person name="Mayer K.F."/>
            <person name="Moreau H."/>
            <person name="Not F."/>
            <person name="Otillar R."/>
            <person name="Panaud O."/>
            <person name="Pangilinan J."/>
            <person name="Paulsen I."/>
            <person name="Piegu B."/>
            <person name="Poliakov A."/>
            <person name="Robbens S."/>
            <person name="Schmutz J."/>
            <person name="Toulza E."/>
            <person name="Wyss T."/>
            <person name="Zelensky A."/>
            <person name="Zhou K."/>
            <person name="Armbrust E.V."/>
            <person name="Bhattacharya D."/>
            <person name="Goodenough U.W."/>
            <person name="Van de Peer Y."/>
            <person name="Grigoriev I.V."/>
        </authorList>
    </citation>
    <scope>NUCLEOTIDE SEQUENCE [LARGE SCALE GENOMIC DNA]</scope>
    <source>
        <strain evidence="2 3">CCMP1545</strain>
    </source>
</reference>
<name>C1MSP4_MICPC</name>
<protein>
    <submittedName>
        <fullName evidence="2">Predicted protein</fullName>
    </submittedName>
</protein>